<evidence type="ECO:0000313" key="2">
    <source>
        <dbReference type="EMBL" id="CAF4254036.1"/>
    </source>
</evidence>
<feature type="chain" id="PRO_5033003368" description="Secreted protein" evidence="1">
    <location>
        <begin position="22"/>
        <end position="108"/>
    </location>
</feature>
<feature type="non-terminal residue" evidence="2">
    <location>
        <position position="1"/>
    </location>
</feature>
<name>A0A820EUR9_9BILA</name>
<keyword evidence="1" id="KW-0732">Signal</keyword>
<evidence type="ECO:0000256" key="1">
    <source>
        <dbReference type="SAM" id="SignalP"/>
    </source>
</evidence>
<organism evidence="2 3">
    <name type="scientific">Adineta steineri</name>
    <dbReference type="NCBI Taxonomy" id="433720"/>
    <lineage>
        <taxon>Eukaryota</taxon>
        <taxon>Metazoa</taxon>
        <taxon>Spiralia</taxon>
        <taxon>Gnathifera</taxon>
        <taxon>Rotifera</taxon>
        <taxon>Eurotatoria</taxon>
        <taxon>Bdelloidea</taxon>
        <taxon>Adinetida</taxon>
        <taxon>Adinetidae</taxon>
        <taxon>Adineta</taxon>
    </lineage>
</organism>
<reference evidence="2" key="1">
    <citation type="submission" date="2021-02" db="EMBL/GenBank/DDBJ databases">
        <authorList>
            <person name="Nowell W R."/>
        </authorList>
    </citation>
    <scope>NUCLEOTIDE SEQUENCE</scope>
</reference>
<gene>
    <name evidence="2" type="ORF">OXD698_LOCUS43597</name>
</gene>
<dbReference type="AlphaFoldDB" id="A0A820EUR9"/>
<evidence type="ECO:0000313" key="3">
    <source>
        <dbReference type="Proteomes" id="UP000663844"/>
    </source>
</evidence>
<proteinExistence type="predicted"/>
<comment type="caution">
    <text evidence="2">The sequence shown here is derived from an EMBL/GenBank/DDBJ whole genome shotgun (WGS) entry which is preliminary data.</text>
</comment>
<sequence length="108" mass="12081">MHGGLLKILILFKQQLQLVQAQVHQQAPRQPVQVHRQAVLQPVQVHQQAVLQVVQARVHQQQVTTTTTTPFNSCKNLRWNQTGQIVAGTNSGSNANQLKNPSCLYIDN</sequence>
<dbReference type="Proteomes" id="UP000663844">
    <property type="component" value="Unassembled WGS sequence"/>
</dbReference>
<evidence type="ECO:0008006" key="4">
    <source>
        <dbReference type="Google" id="ProtNLM"/>
    </source>
</evidence>
<feature type="signal peptide" evidence="1">
    <location>
        <begin position="1"/>
        <end position="21"/>
    </location>
</feature>
<accession>A0A820EUR9</accession>
<dbReference type="EMBL" id="CAJOAZ010012552">
    <property type="protein sequence ID" value="CAF4254036.1"/>
    <property type="molecule type" value="Genomic_DNA"/>
</dbReference>
<protein>
    <recommendedName>
        <fullName evidence="4">Secreted protein</fullName>
    </recommendedName>
</protein>